<dbReference type="HOGENOM" id="CLU_3184160_0_0_11"/>
<gene>
    <name evidence="1" type="ordered locus">Gobs_0732</name>
</gene>
<dbReference type="EMBL" id="CP001867">
    <property type="protein sequence ID" value="ADB73502.1"/>
    <property type="molecule type" value="Genomic_DNA"/>
</dbReference>
<evidence type="ECO:0000313" key="1">
    <source>
        <dbReference type="EMBL" id="ADB73502.1"/>
    </source>
</evidence>
<reference evidence="2" key="2">
    <citation type="submission" date="2010-01" db="EMBL/GenBank/DDBJ databases">
        <title>The complete genome of Geodermatophilus obscurus DSM 43160.</title>
        <authorList>
            <consortium name="US DOE Joint Genome Institute (JGI-PGF)"/>
            <person name="Lucas S."/>
            <person name="Copeland A."/>
            <person name="Lapidus A."/>
            <person name="Glavina del Rio T."/>
            <person name="Dalin E."/>
            <person name="Tice H."/>
            <person name="Bruce D."/>
            <person name="Goodwin L."/>
            <person name="Pitluck S."/>
            <person name="Kyrpides N."/>
            <person name="Mavromatis K."/>
            <person name="Ivanova N."/>
            <person name="Munk A.C."/>
            <person name="Brettin T."/>
            <person name="Detter J.C."/>
            <person name="Han C."/>
            <person name="Larimer F."/>
            <person name="Land M."/>
            <person name="Hauser L."/>
            <person name="Markowitz V."/>
            <person name="Cheng J.-F."/>
            <person name="Hugenholtz P."/>
            <person name="Woyke T."/>
            <person name="Wu D."/>
            <person name="Jando M."/>
            <person name="Schneider S."/>
            <person name="Klenk H.-P."/>
            <person name="Eisen J.A."/>
        </authorList>
    </citation>
    <scope>NUCLEOTIDE SEQUENCE [LARGE SCALE GENOMIC DNA]</scope>
    <source>
        <strain evidence="2">ATCC 25078 / DSM 43160 / JCM 3152 / KCC A-0152 / KCTC 9177 / NBRC 13315 / NRRL B-3577 / G-20</strain>
    </source>
</reference>
<proteinExistence type="predicted"/>
<dbReference type="Proteomes" id="UP000001382">
    <property type="component" value="Chromosome"/>
</dbReference>
<keyword evidence="2" id="KW-1185">Reference proteome</keyword>
<organism evidence="1 2">
    <name type="scientific">Geodermatophilus obscurus (strain ATCC 25078 / DSM 43160 / JCM 3152 / CCUG 61914 / KCC A-0152 / KCTC 9177 / NBRC 13315 / NRRL B-3577 / G-20)</name>
    <dbReference type="NCBI Taxonomy" id="526225"/>
    <lineage>
        <taxon>Bacteria</taxon>
        <taxon>Bacillati</taxon>
        <taxon>Actinomycetota</taxon>
        <taxon>Actinomycetes</taxon>
        <taxon>Geodermatophilales</taxon>
        <taxon>Geodermatophilaceae</taxon>
        <taxon>Geodermatophilus</taxon>
    </lineage>
</organism>
<accession>D2S880</accession>
<sequence length="46" mass="4609">MTSVASTTLSHFGNGLGCVEVMNVANENATTASVHHANGSRYGGAS</sequence>
<protein>
    <submittedName>
        <fullName evidence="1">Uncharacterized protein</fullName>
    </submittedName>
</protein>
<name>D2S880_GEOOG</name>
<reference evidence="1 2" key="1">
    <citation type="journal article" date="2010" name="Stand. Genomic Sci.">
        <title>Complete genome sequence of Geodermatophilus obscurus type strain (G-20).</title>
        <authorList>
            <person name="Ivanova N."/>
            <person name="Sikorski J."/>
            <person name="Jando M."/>
            <person name="Munk C."/>
            <person name="Lapidus A."/>
            <person name="Glavina Del Rio T."/>
            <person name="Copeland A."/>
            <person name="Tice H."/>
            <person name="Cheng J.-F."/>
            <person name="Lucas S."/>
            <person name="Chen F."/>
            <person name="Nolan M."/>
            <person name="Bruce D."/>
            <person name="Goodwin L."/>
            <person name="Pitluck S."/>
            <person name="Mavromatis K."/>
            <person name="Mikhailova N."/>
            <person name="Pati A."/>
            <person name="Chen A."/>
            <person name="Palaniappan K."/>
            <person name="Land M."/>
            <person name="Hauser L."/>
            <person name="Chang Y.-J."/>
            <person name="Jeffries C.D."/>
            <person name="Meincke L."/>
            <person name="Brettin T."/>
            <person name="Detter J.C."/>
            <person name="Detter J.C."/>
            <person name="Rohde M."/>
            <person name="Goeker M."/>
            <person name="Bristow J."/>
            <person name="Eisen J.A."/>
            <person name="Markowitz V."/>
            <person name="Hugenholtz P."/>
            <person name="Kyrpides N.C."/>
            <person name="Klenk H.-P."/>
        </authorList>
    </citation>
    <scope>NUCLEOTIDE SEQUENCE [LARGE SCALE GENOMIC DNA]</scope>
    <source>
        <strain evidence="2">ATCC 25078 / DSM 43160 / JCM 3152 / KCC A-0152 / KCTC 9177 / NBRC 13315 / NRRL B-3577 / G-20</strain>
    </source>
</reference>
<dbReference type="AlphaFoldDB" id="D2S880"/>
<dbReference type="KEGG" id="gob:Gobs_0732"/>
<evidence type="ECO:0000313" key="2">
    <source>
        <dbReference type="Proteomes" id="UP000001382"/>
    </source>
</evidence>